<keyword evidence="6 11" id="KW-0808">Transferase</keyword>
<dbReference type="FunFam" id="3.40.50.970:FF:000007">
    <property type="entry name" value="Acetolactate synthase"/>
    <property type="match status" value="1"/>
</dbReference>
<dbReference type="SUPFAM" id="SSF52467">
    <property type="entry name" value="DHS-like NAD/FAD-binding domain"/>
    <property type="match status" value="1"/>
</dbReference>
<keyword evidence="5 11" id="KW-0028">Amino-acid biosynthesis</keyword>
<dbReference type="GO" id="GO:0005739">
    <property type="term" value="C:mitochondrion"/>
    <property type="evidence" value="ECO:0007669"/>
    <property type="project" value="TreeGrafter"/>
</dbReference>
<evidence type="ECO:0000256" key="4">
    <source>
        <dbReference type="ARBA" id="ARBA00013145"/>
    </source>
</evidence>
<dbReference type="InterPro" id="IPR039368">
    <property type="entry name" value="AHAS_TPP"/>
</dbReference>
<evidence type="ECO:0000313" key="16">
    <source>
        <dbReference type="Proteomes" id="UP001147752"/>
    </source>
</evidence>
<dbReference type="NCBIfam" id="TIGR00118">
    <property type="entry name" value="acolac_lg"/>
    <property type="match status" value="1"/>
</dbReference>
<dbReference type="Gene3D" id="3.40.50.1220">
    <property type="entry name" value="TPP-binding domain"/>
    <property type="match status" value="1"/>
</dbReference>
<sequence>MANHHSDGLTGGEILCELLASHNVDYVFGYPGGAALPLFDGLYKTDLLRFILSHHEQGAGHMAEGYACASMKPGIVLVTSGPGSSNLVTPMLNALLDGTPMVVICGQVATTAQGTGAFQEIDIMAIAKTCTKWCAAVERIGDLPNIVNEAFYHAASKRPGPVLISIPTDVGKASFEPIHSTNPLSTPPKMLEQGPFIQNRMVSTNRRSTPSTQGDMDHFAKLINDCRRPVICAGHGVLTNATSPTILSQIAEKGRIPVTTTLLGLGCFDETHELALHMVGTYGAPYANYAIQNADVILVFGARLDERAVGNALQFAPKAREAAQAGRGGIFQFDISHNNVGKVIKPTQIVIGDLSEVLPMLLRRLEKGEESRIMGHASPQQTIAELDRQASSLKHRITITTGVGQHQMWAAQRYRFRYPRSFITSGSLGTMGFGLPAAIGAQVARPDHMVIDIDGDASFCMTMEELLTASQYSLPIKVILFNNNTQGMIAQVQQAEYGGRVCYNRPANPNFVQLAQSMGCESQRCEHADELSRCIQWLLECRRPALLDVVMSETEMLPIVPNGKALDHITLE</sequence>
<dbReference type="GO" id="GO:0000287">
    <property type="term" value="F:magnesium ion binding"/>
    <property type="evidence" value="ECO:0007669"/>
    <property type="project" value="UniProtKB-UniRule"/>
</dbReference>
<comment type="cofactor">
    <cofactor evidence="11">
        <name>Mg(2+)</name>
        <dbReference type="ChEBI" id="CHEBI:18420"/>
    </cofactor>
    <text evidence="11">Binds 1 Mg(2+) ion per subunit.</text>
</comment>
<organism evidence="15 16">
    <name type="scientific">Penicillium concentricum</name>
    <dbReference type="NCBI Taxonomy" id="293559"/>
    <lineage>
        <taxon>Eukaryota</taxon>
        <taxon>Fungi</taxon>
        <taxon>Dikarya</taxon>
        <taxon>Ascomycota</taxon>
        <taxon>Pezizomycotina</taxon>
        <taxon>Eurotiomycetes</taxon>
        <taxon>Eurotiomycetidae</taxon>
        <taxon>Eurotiales</taxon>
        <taxon>Aspergillaceae</taxon>
        <taxon>Penicillium</taxon>
    </lineage>
</organism>
<evidence type="ECO:0000259" key="12">
    <source>
        <dbReference type="Pfam" id="PF00205"/>
    </source>
</evidence>
<evidence type="ECO:0000256" key="3">
    <source>
        <dbReference type="ARBA" id="ARBA00007812"/>
    </source>
</evidence>
<comment type="caution">
    <text evidence="15">The sequence shown here is derived from an EMBL/GenBank/DDBJ whole genome shotgun (WGS) entry which is preliminary data.</text>
</comment>
<dbReference type="Gene3D" id="3.40.50.970">
    <property type="match status" value="2"/>
</dbReference>
<dbReference type="Proteomes" id="UP001147752">
    <property type="component" value="Unassembled WGS sequence"/>
</dbReference>
<comment type="catalytic activity">
    <reaction evidence="11">
        <text>2 pyruvate + H(+) = (2S)-2-acetolactate + CO2</text>
        <dbReference type="Rhea" id="RHEA:25249"/>
        <dbReference type="ChEBI" id="CHEBI:15361"/>
        <dbReference type="ChEBI" id="CHEBI:15378"/>
        <dbReference type="ChEBI" id="CHEBI:16526"/>
        <dbReference type="ChEBI" id="CHEBI:58476"/>
        <dbReference type="EC" id="2.2.1.6"/>
    </reaction>
</comment>
<evidence type="ECO:0000256" key="11">
    <source>
        <dbReference type="RuleBase" id="RU003591"/>
    </source>
</evidence>
<evidence type="ECO:0000313" key="15">
    <source>
        <dbReference type="EMBL" id="KAJ5356794.1"/>
    </source>
</evidence>
<feature type="domain" description="Thiamine pyrophosphate enzyme N-terminal TPP-binding" evidence="14">
    <location>
        <begin position="10"/>
        <end position="126"/>
    </location>
</feature>
<evidence type="ECO:0000259" key="14">
    <source>
        <dbReference type="Pfam" id="PF02776"/>
    </source>
</evidence>
<keyword evidence="10 11" id="KW-0100">Branched-chain amino acid biosynthesis</keyword>
<dbReference type="CDD" id="cd07035">
    <property type="entry name" value="TPP_PYR_POX_like"/>
    <property type="match status" value="1"/>
</dbReference>
<evidence type="ECO:0000256" key="2">
    <source>
        <dbReference type="ARBA" id="ARBA00005025"/>
    </source>
</evidence>
<dbReference type="InterPro" id="IPR029061">
    <property type="entry name" value="THDP-binding"/>
</dbReference>
<evidence type="ECO:0000256" key="6">
    <source>
        <dbReference type="ARBA" id="ARBA00022679"/>
    </source>
</evidence>
<dbReference type="EMBL" id="JAPZBT010000006">
    <property type="protein sequence ID" value="KAJ5356794.1"/>
    <property type="molecule type" value="Genomic_DNA"/>
</dbReference>
<keyword evidence="7 11" id="KW-0479">Metal-binding</keyword>
<dbReference type="GO" id="GO:0009099">
    <property type="term" value="P:L-valine biosynthetic process"/>
    <property type="evidence" value="ECO:0007669"/>
    <property type="project" value="TreeGrafter"/>
</dbReference>
<dbReference type="InterPro" id="IPR012000">
    <property type="entry name" value="Thiamin_PyroP_enz_cen_dom"/>
</dbReference>
<name>A0A9W9RD96_9EURO</name>
<dbReference type="InterPro" id="IPR012846">
    <property type="entry name" value="Acetolactate_synth_lsu"/>
</dbReference>
<evidence type="ECO:0000259" key="13">
    <source>
        <dbReference type="Pfam" id="PF02775"/>
    </source>
</evidence>
<comment type="similarity">
    <text evidence="3 11">Belongs to the TPP enzyme family.</text>
</comment>
<dbReference type="InterPro" id="IPR011766">
    <property type="entry name" value="TPP_enzyme_TPP-bd"/>
</dbReference>
<dbReference type="Pfam" id="PF02776">
    <property type="entry name" value="TPP_enzyme_N"/>
    <property type="match status" value="1"/>
</dbReference>
<dbReference type="InterPro" id="IPR045229">
    <property type="entry name" value="TPP_enz"/>
</dbReference>
<accession>A0A9W9RD96</accession>
<dbReference type="PROSITE" id="PS00187">
    <property type="entry name" value="TPP_ENZYMES"/>
    <property type="match status" value="1"/>
</dbReference>
<dbReference type="EC" id="2.2.1.6" evidence="4 11"/>
<keyword evidence="8 11" id="KW-0460">Magnesium</keyword>
<dbReference type="PANTHER" id="PTHR18968:SF13">
    <property type="entry name" value="ACETOLACTATE SYNTHASE CATALYTIC SUBUNIT, MITOCHONDRIAL"/>
    <property type="match status" value="1"/>
</dbReference>
<feature type="domain" description="Thiamine pyrophosphate enzyme TPP-binding" evidence="13">
    <location>
        <begin position="402"/>
        <end position="549"/>
    </location>
</feature>
<dbReference type="Pfam" id="PF02775">
    <property type="entry name" value="TPP_enzyme_C"/>
    <property type="match status" value="1"/>
</dbReference>
<dbReference type="GO" id="GO:0003984">
    <property type="term" value="F:acetolactate synthase activity"/>
    <property type="evidence" value="ECO:0007669"/>
    <property type="project" value="UniProtKB-EC"/>
</dbReference>
<dbReference type="InterPro" id="IPR012001">
    <property type="entry name" value="Thiamin_PyroP_enz_TPP-bd_dom"/>
</dbReference>
<dbReference type="GO" id="GO:0050660">
    <property type="term" value="F:flavin adenine dinucleotide binding"/>
    <property type="evidence" value="ECO:0007669"/>
    <property type="project" value="InterPro"/>
</dbReference>
<dbReference type="InterPro" id="IPR000399">
    <property type="entry name" value="TPP-bd_CS"/>
</dbReference>
<dbReference type="OrthoDB" id="16262at2759"/>
<dbReference type="PANTHER" id="PTHR18968">
    <property type="entry name" value="THIAMINE PYROPHOSPHATE ENZYMES"/>
    <property type="match status" value="1"/>
</dbReference>
<comment type="pathway">
    <text evidence="2 11">Amino-acid biosynthesis; L-valine biosynthesis; L-valine from pyruvate: step 1/4.</text>
</comment>
<evidence type="ECO:0000256" key="1">
    <source>
        <dbReference type="ARBA" id="ARBA00004974"/>
    </source>
</evidence>
<keyword evidence="9 11" id="KW-0786">Thiamine pyrophosphate</keyword>
<dbReference type="InterPro" id="IPR029035">
    <property type="entry name" value="DHS-like_NAD/FAD-binding_dom"/>
</dbReference>
<gene>
    <name evidence="15" type="ORF">N7517_011403</name>
</gene>
<proteinExistence type="inferred from homology"/>
<dbReference type="AlphaFoldDB" id="A0A9W9RD96"/>
<keyword evidence="16" id="KW-1185">Reference proteome</keyword>
<dbReference type="GO" id="GO:0030976">
    <property type="term" value="F:thiamine pyrophosphate binding"/>
    <property type="evidence" value="ECO:0007669"/>
    <property type="project" value="UniProtKB-UniRule"/>
</dbReference>
<reference evidence="15" key="1">
    <citation type="submission" date="2022-12" db="EMBL/GenBank/DDBJ databases">
        <authorList>
            <person name="Petersen C."/>
        </authorList>
    </citation>
    <scope>NUCLEOTIDE SEQUENCE</scope>
    <source>
        <strain evidence="15">IBT 3081</strain>
    </source>
</reference>
<dbReference type="SUPFAM" id="SSF52518">
    <property type="entry name" value="Thiamin diphosphate-binding fold (THDP-binding)"/>
    <property type="match status" value="2"/>
</dbReference>
<comment type="pathway">
    <text evidence="1 11">Amino-acid biosynthesis; L-isoleucine biosynthesis; L-isoleucine from 2-oxobutanoate: step 1/4.</text>
</comment>
<dbReference type="GO" id="GO:0005948">
    <property type="term" value="C:acetolactate synthase complex"/>
    <property type="evidence" value="ECO:0007669"/>
    <property type="project" value="TreeGrafter"/>
</dbReference>
<evidence type="ECO:0000256" key="10">
    <source>
        <dbReference type="ARBA" id="ARBA00023304"/>
    </source>
</evidence>
<feature type="domain" description="Thiamine pyrophosphate enzyme central" evidence="12">
    <location>
        <begin position="217"/>
        <end position="361"/>
    </location>
</feature>
<dbReference type="Pfam" id="PF00205">
    <property type="entry name" value="TPP_enzyme_M"/>
    <property type="match status" value="1"/>
</dbReference>
<evidence type="ECO:0000256" key="9">
    <source>
        <dbReference type="ARBA" id="ARBA00023052"/>
    </source>
</evidence>
<evidence type="ECO:0000256" key="7">
    <source>
        <dbReference type="ARBA" id="ARBA00022723"/>
    </source>
</evidence>
<dbReference type="RefSeq" id="XP_056574941.1">
    <property type="nucleotide sequence ID" value="XM_056729126.1"/>
</dbReference>
<dbReference type="GO" id="GO:0009097">
    <property type="term" value="P:isoleucine biosynthetic process"/>
    <property type="evidence" value="ECO:0007669"/>
    <property type="project" value="TreeGrafter"/>
</dbReference>
<dbReference type="CDD" id="cd02015">
    <property type="entry name" value="TPP_AHAS"/>
    <property type="match status" value="1"/>
</dbReference>
<protein>
    <recommendedName>
        <fullName evidence="4 11">Acetolactate synthase</fullName>
        <ecNumber evidence="4 11">2.2.1.6</ecNumber>
    </recommendedName>
</protein>
<comment type="cofactor">
    <cofactor evidence="11">
        <name>thiamine diphosphate</name>
        <dbReference type="ChEBI" id="CHEBI:58937"/>
    </cofactor>
    <text evidence="11">Binds 1 thiamine pyrophosphate per subunit.</text>
</comment>
<evidence type="ECO:0000256" key="8">
    <source>
        <dbReference type="ARBA" id="ARBA00022842"/>
    </source>
</evidence>
<dbReference type="GeneID" id="81468309"/>
<reference evidence="15" key="2">
    <citation type="journal article" date="2023" name="IMA Fungus">
        <title>Comparative genomic study of the Penicillium genus elucidates a diverse pangenome and 15 lateral gene transfer events.</title>
        <authorList>
            <person name="Petersen C."/>
            <person name="Sorensen T."/>
            <person name="Nielsen M.R."/>
            <person name="Sondergaard T.E."/>
            <person name="Sorensen J.L."/>
            <person name="Fitzpatrick D.A."/>
            <person name="Frisvad J.C."/>
            <person name="Nielsen K.L."/>
        </authorList>
    </citation>
    <scope>NUCLEOTIDE SEQUENCE</scope>
    <source>
        <strain evidence="15">IBT 3081</strain>
    </source>
</reference>
<evidence type="ECO:0000256" key="5">
    <source>
        <dbReference type="ARBA" id="ARBA00022605"/>
    </source>
</evidence>